<evidence type="ECO:0000313" key="4">
    <source>
        <dbReference type="Proteomes" id="UP000676885"/>
    </source>
</evidence>
<feature type="domain" description="GP-PDE" evidence="2">
    <location>
        <begin position="23"/>
        <end position="270"/>
    </location>
</feature>
<dbReference type="GO" id="GO:0006629">
    <property type="term" value="P:lipid metabolic process"/>
    <property type="evidence" value="ECO:0007669"/>
    <property type="project" value="InterPro"/>
</dbReference>
<dbReference type="AlphaFoldDB" id="A0A975R2K3"/>
<dbReference type="PANTHER" id="PTHR46211:SF1">
    <property type="entry name" value="GLYCEROPHOSPHODIESTER PHOSPHODIESTERASE, CYTOPLASMIC"/>
    <property type="match status" value="1"/>
</dbReference>
<dbReference type="Gene3D" id="3.20.20.190">
    <property type="entry name" value="Phosphatidylinositol (PI) phosphodiesterase"/>
    <property type="match status" value="1"/>
</dbReference>
<dbReference type="InterPro" id="IPR030395">
    <property type="entry name" value="GP_PDE_dom"/>
</dbReference>
<feature type="region of interest" description="Disordered" evidence="1">
    <location>
        <begin position="1"/>
        <end position="31"/>
    </location>
</feature>
<keyword evidence="4" id="KW-1185">Reference proteome</keyword>
<evidence type="ECO:0000313" key="3">
    <source>
        <dbReference type="EMBL" id="QWC11629.1"/>
    </source>
</evidence>
<reference evidence="3 4" key="1">
    <citation type="submission" date="2021-05" db="EMBL/GenBank/DDBJ databases">
        <title>Novel species in genus Arthrobacter.</title>
        <authorList>
            <person name="Zhang G."/>
        </authorList>
    </citation>
    <scope>NUCLEOTIDE SEQUENCE [LARGE SCALE GENOMIC DNA]</scope>
    <source>
        <strain evidence="4">zg-ZUI227</strain>
    </source>
</reference>
<dbReference type="InterPro" id="IPR017946">
    <property type="entry name" value="PLC-like_Pdiesterase_TIM-brl"/>
</dbReference>
<dbReference type="KEGG" id="ajg:KKR91_03930"/>
<dbReference type="EMBL" id="CP076022">
    <property type="protein sequence ID" value="QWC11629.1"/>
    <property type="molecule type" value="Genomic_DNA"/>
</dbReference>
<evidence type="ECO:0000256" key="1">
    <source>
        <dbReference type="SAM" id="MobiDB-lite"/>
    </source>
</evidence>
<dbReference type="PANTHER" id="PTHR46211">
    <property type="entry name" value="GLYCEROPHOSPHORYL DIESTER PHOSPHODIESTERASE"/>
    <property type="match status" value="1"/>
</dbReference>
<accession>A0A975R2K3</accession>
<gene>
    <name evidence="3" type="ORF">KKR91_03930</name>
</gene>
<protein>
    <recommendedName>
        <fullName evidence="2">GP-PDE domain-containing protein</fullName>
    </recommendedName>
</protein>
<dbReference type="Proteomes" id="UP000676885">
    <property type="component" value="Chromosome"/>
</dbReference>
<sequence length="274" mass="29237">MHQHHRNRKGQEKAIARPQGHRPLVVGHRGNSGLAPENTAAAFASALAAGADMIETDVRLSADGELFLFHDGTGRRTTNIAEVFPDRADDPITSFTAAQLRRLDAGSWFGEQFRGEPILFFSELPAAVDFSLGINLEIKAPAESPGVEQALAAALAGEADWKRLAQQQPIAVSSFDHASVRAFHEAAPDVAVFQLVDGIPDQALLAGARWLQGVVANHLSLTAESAAAVRALDLGLWAYTVNGAEYTERALDTGLDAVITDFPGTLVERLSAQS</sequence>
<name>A0A975R2K3_9MICC</name>
<evidence type="ECO:0000259" key="2">
    <source>
        <dbReference type="PROSITE" id="PS51704"/>
    </source>
</evidence>
<proteinExistence type="predicted"/>
<dbReference type="SUPFAM" id="SSF51695">
    <property type="entry name" value="PLC-like phosphodiesterases"/>
    <property type="match status" value="1"/>
</dbReference>
<dbReference type="PROSITE" id="PS51704">
    <property type="entry name" value="GP_PDE"/>
    <property type="match status" value="1"/>
</dbReference>
<dbReference type="GO" id="GO:0008081">
    <property type="term" value="F:phosphoric diester hydrolase activity"/>
    <property type="evidence" value="ECO:0007669"/>
    <property type="project" value="InterPro"/>
</dbReference>
<dbReference type="Pfam" id="PF03009">
    <property type="entry name" value="GDPD"/>
    <property type="match status" value="1"/>
</dbReference>
<organism evidence="3 4">
    <name type="scientific">Arthrobacter jiangjiafuii</name>
    <dbReference type="NCBI Taxonomy" id="2817475"/>
    <lineage>
        <taxon>Bacteria</taxon>
        <taxon>Bacillati</taxon>
        <taxon>Actinomycetota</taxon>
        <taxon>Actinomycetes</taxon>
        <taxon>Micrococcales</taxon>
        <taxon>Micrococcaceae</taxon>
        <taxon>Arthrobacter</taxon>
    </lineage>
</organism>